<comment type="cofactor">
    <cofactor evidence="15">
        <name>Mg(2+)</name>
        <dbReference type="ChEBI" id="CHEBI:18420"/>
    </cofactor>
</comment>
<comment type="similarity">
    <text evidence="3">Belongs to the ribonuclease III family.</text>
</comment>
<dbReference type="Pfam" id="PF00035">
    <property type="entry name" value="dsrm"/>
    <property type="match status" value="1"/>
</dbReference>
<dbReference type="PROSITE" id="PS00517">
    <property type="entry name" value="RNASE_3_1"/>
    <property type="match status" value="1"/>
</dbReference>
<dbReference type="CDD" id="cd10845">
    <property type="entry name" value="DSRM_RNAse_III_family"/>
    <property type="match status" value="1"/>
</dbReference>
<dbReference type="Gene3D" id="3.30.160.20">
    <property type="match status" value="1"/>
</dbReference>
<dbReference type="GO" id="GO:0006397">
    <property type="term" value="P:mRNA processing"/>
    <property type="evidence" value="ECO:0007669"/>
    <property type="project" value="UniProtKB-UniRule"/>
</dbReference>
<evidence type="ECO:0000256" key="13">
    <source>
        <dbReference type="ARBA" id="ARBA00022842"/>
    </source>
</evidence>
<comment type="catalytic activity">
    <reaction evidence="1 15">
        <text>Endonucleolytic cleavage to 5'-phosphomonoester.</text>
        <dbReference type="EC" id="3.1.26.3"/>
    </reaction>
</comment>
<keyword evidence="8 15" id="KW-0819">tRNA processing</keyword>
<dbReference type="HAMAP" id="MF_00104">
    <property type="entry name" value="RNase_III"/>
    <property type="match status" value="1"/>
</dbReference>
<keyword evidence="12 15" id="KW-0378">Hydrolase</keyword>
<feature type="region of interest" description="Disordered" evidence="16">
    <location>
        <begin position="246"/>
        <end position="307"/>
    </location>
</feature>
<keyword evidence="5 15" id="KW-0963">Cytoplasm</keyword>
<dbReference type="InterPro" id="IPR000999">
    <property type="entry name" value="RNase_III_dom"/>
</dbReference>
<dbReference type="GO" id="GO:0004525">
    <property type="term" value="F:ribonuclease III activity"/>
    <property type="evidence" value="ECO:0007669"/>
    <property type="project" value="UniProtKB-UniRule"/>
</dbReference>
<evidence type="ECO:0000256" key="8">
    <source>
        <dbReference type="ARBA" id="ARBA00022694"/>
    </source>
</evidence>
<evidence type="ECO:0000256" key="14">
    <source>
        <dbReference type="ARBA" id="ARBA00022884"/>
    </source>
</evidence>
<dbReference type="FunFam" id="1.10.1520.10:FF:000001">
    <property type="entry name" value="Ribonuclease 3"/>
    <property type="match status" value="1"/>
</dbReference>
<dbReference type="SUPFAM" id="SSF54768">
    <property type="entry name" value="dsRNA-binding domain-like"/>
    <property type="match status" value="1"/>
</dbReference>
<dbReference type="GO" id="GO:0046872">
    <property type="term" value="F:metal ion binding"/>
    <property type="evidence" value="ECO:0007669"/>
    <property type="project" value="UniProtKB-KW"/>
</dbReference>
<comment type="subunit">
    <text evidence="4 15">Homodimer.</text>
</comment>
<dbReference type="FunFam" id="3.30.160.20:FF:000003">
    <property type="entry name" value="Ribonuclease 3"/>
    <property type="match status" value="1"/>
</dbReference>
<feature type="active site" evidence="15">
    <location>
        <position position="134"/>
    </location>
</feature>
<feature type="binding site" evidence="15">
    <location>
        <position position="58"/>
    </location>
    <ligand>
        <name>Mg(2+)</name>
        <dbReference type="ChEBI" id="CHEBI:18420"/>
    </ligand>
</feature>
<protein>
    <recommendedName>
        <fullName evidence="15">Ribonuclease 3</fullName>
        <ecNumber evidence="15">3.1.26.3</ecNumber>
    </recommendedName>
    <alternativeName>
        <fullName evidence="15">Ribonuclease III</fullName>
        <shortName evidence="15">RNase III</shortName>
    </alternativeName>
</protein>
<feature type="compositionally biased region" description="Low complexity" evidence="16">
    <location>
        <begin position="290"/>
        <end position="307"/>
    </location>
</feature>
<dbReference type="SMART" id="SM00358">
    <property type="entry name" value="DSRM"/>
    <property type="match status" value="1"/>
</dbReference>
<keyword evidence="13 15" id="KW-0460">Magnesium</keyword>
<keyword evidence="14 15" id="KW-0694">RNA-binding</keyword>
<dbReference type="PANTHER" id="PTHR11207:SF0">
    <property type="entry name" value="RIBONUCLEASE 3"/>
    <property type="match status" value="1"/>
</dbReference>
<evidence type="ECO:0000256" key="10">
    <source>
        <dbReference type="ARBA" id="ARBA00022723"/>
    </source>
</evidence>
<dbReference type="Pfam" id="PF14622">
    <property type="entry name" value="Ribonucleas_3_3"/>
    <property type="match status" value="1"/>
</dbReference>
<dbReference type="CDD" id="cd00593">
    <property type="entry name" value="RIBOc"/>
    <property type="match status" value="1"/>
</dbReference>
<dbReference type="AlphaFoldDB" id="A0A7W3TBS8"/>
<dbReference type="GO" id="GO:0019843">
    <property type="term" value="F:rRNA binding"/>
    <property type="evidence" value="ECO:0007669"/>
    <property type="project" value="UniProtKB-KW"/>
</dbReference>
<dbReference type="PANTHER" id="PTHR11207">
    <property type="entry name" value="RIBONUCLEASE III"/>
    <property type="match status" value="1"/>
</dbReference>
<dbReference type="InterPro" id="IPR036389">
    <property type="entry name" value="RNase_III_sf"/>
</dbReference>
<keyword evidence="6 15" id="KW-0698">rRNA processing</keyword>
<evidence type="ECO:0000256" key="16">
    <source>
        <dbReference type="SAM" id="MobiDB-lite"/>
    </source>
</evidence>
<dbReference type="SUPFAM" id="SSF69065">
    <property type="entry name" value="RNase III domain-like"/>
    <property type="match status" value="1"/>
</dbReference>
<evidence type="ECO:0000256" key="1">
    <source>
        <dbReference type="ARBA" id="ARBA00000109"/>
    </source>
</evidence>
<feature type="binding site" evidence="15">
    <location>
        <position position="131"/>
    </location>
    <ligand>
        <name>Mg(2+)</name>
        <dbReference type="ChEBI" id="CHEBI:18420"/>
    </ligand>
</feature>
<dbReference type="PROSITE" id="PS50137">
    <property type="entry name" value="DS_RBD"/>
    <property type="match status" value="1"/>
</dbReference>
<feature type="active site" evidence="15">
    <location>
        <position position="62"/>
    </location>
</feature>
<comment type="function">
    <text evidence="15">Digests double-stranded RNA. Involved in the processing of primary rRNA transcript to yield the immediate precursors to the large and small rRNAs (23S and 16S). Processes some mRNAs, and tRNAs when they are encoded in the rRNA operon. Processes pre-crRNA and tracrRNA of type II CRISPR loci if present in the organism.</text>
</comment>
<keyword evidence="9 15" id="KW-0540">Nuclease</keyword>
<evidence type="ECO:0000256" key="7">
    <source>
        <dbReference type="ARBA" id="ARBA00022664"/>
    </source>
</evidence>
<evidence type="ECO:0000256" key="2">
    <source>
        <dbReference type="ARBA" id="ARBA00004496"/>
    </source>
</evidence>
<feature type="binding site" evidence="15">
    <location>
        <position position="134"/>
    </location>
    <ligand>
        <name>Mg(2+)</name>
        <dbReference type="ChEBI" id="CHEBI:18420"/>
    </ligand>
</feature>
<dbReference type="Proteomes" id="UP000538929">
    <property type="component" value="Unassembled WGS sequence"/>
</dbReference>
<dbReference type="GO" id="GO:0005737">
    <property type="term" value="C:cytoplasm"/>
    <property type="evidence" value="ECO:0007669"/>
    <property type="project" value="UniProtKB-SubCell"/>
</dbReference>
<name>A0A7W3TBS8_9ACTN</name>
<evidence type="ECO:0000256" key="12">
    <source>
        <dbReference type="ARBA" id="ARBA00022801"/>
    </source>
</evidence>
<organism evidence="19 20">
    <name type="scientific">Streptomyces alkaliphilus</name>
    <dbReference type="NCBI Taxonomy" id="1472722"/>
    <lineage>
        <taxon>Bacteria</taxon>
        <taxon>Bacillati</taxon>
        <taxon>Actinomycetota</taxon>
        <taxon>Actinomycetes</taxon>
        <taxon>Kitasatosporales</taxon>
        <taxon>Streptomycetaceae</taxon>
        <taxon>Streptomyces</taxon>
    </lineage>
</organism>
<dbReference type="GO" id="GO:0006364">
    <property type="term" value="P:rRNA processing"/>
    <property type="evidence" value="ECO:0007669"/>
    <property type="project" value="UniProtKB-UniRule"/>
</dbReference>
<evidence type="ECO:0000313" key="19">
    <source>
        <dbReference type="EMBL" id="MBB0243978.1"/>
    </source>
</evidence>
<keyword evidence="10 15" id="KW-0479">Metal-binding</keyword>
<dbReference type="EC" id="3.1.26.3" evidence="15"/>
<dbReference type="GO" id="GO:0003725">
    <property type="term" value="F:double-stranded RNA binding"/>
    <property type="evidence" value="ECO:0007669"/>
    <property type="project" value="TreeGrafter"/>
</dbReference>
<evidence type="ECO:0000259" key="18">
    <source>
        <dbReference type="PROSITE" id="PS50142"/>
    </source>
</evidence>
<evidence type="ECO:0000256" key="6">
    <source>
        <dbReference type="ARBA" id="ARBA00022552"/>
    </source>
</evidence>
<dbReference type="Gene3D" id="1.10.1520.10">
    <property type="entry name" value="Ribonuclease III domain"/>
    <property type="match status" value="1"/>
</dbReference>
<evidence type="ECO:0000256" key="5">
    <source>
        <dbReference type="ARBA" id="ARBA00022490"/>
    </source>
</evidence>
<dbReference type="PROSITE" id="PS50142">
    <property type="entry name" value="RNASE_3_2"/>
    <property type="match status" value="1"/>
</dbReference>
<accession>A0A7W3TBS8</accession>
<dbReference type="InterPro" id="IPR014720">
    <property type="entry name" value="dsRBD_dom"/>
</dbReference>
<dbReference type="NCBIfam" id="TIGR02191">
    <property type="entry name" value="RNaseIII"/>
    <property type="match status" value="1"/>
</dbReference>
<feature type="domain" description="RNase III" evidence="18">
    <location>
        <begin position="19"/>
        <end position="145"/>
    </location>
</feature>
<keyword evidence="7 15" id="KW-0507">mRNA processing</keyword>
<comment type="caution">
    <text evidence="19">The sequence shown here is derived from an EMBL/GenBank/DDBJ whole genome shotgun (WGS) entry which is preliminary data.</text>
</comment>
<evidence type="ECO:0000259" key="17">
    <source>
        <dbReference type="PROSITE" id="PS50137"/>
    </source>
</evidence>
<dbReference type="RefSeq" id="WP_182605654.1">
    <property type="nucleotide sequence ID" value="NZ_VKHT01000152.1"/>
</dbReference>
<dbReference type="EMBL" id="VKHT01000152">
    <property type="protein sequence ID" value="MBB0243978.1"/>
    <property type="molecule type" value="Genomic_DNA"/>
</dbReference>
<evidence type="ECO:0000256" key="11">
    <source>
        <dbReference type="ARBA" id="ARBA00022759"/>
    </source>
</evidence>
<dbReference type="InterPro" id="IPR011907">
    <property type="entry name" value="RNase_III"/>
</dbReference>
<dbReference type="SMART" id="SM00535">
    <property type="entry name" value="RIBOc"/>
    <property type="match status" value="1"/>
</dbReference>
<feature type="domain" description="DRBM" evidence="17">
    <location>
        <begin position="172"/>
        <end position="240"/>
    </location>
</feature>
<evidence type="ECO:0000256" key="3">
    <source>
        <dbReference type="ARBA" id="ARBA00010183"/>
    </source>
</evidence>
<sequence>MPDAGTTRSAVSAEEISSPATLEGRLGYKVETALLVRALTHRSYAYEHGGLPTNERLEFLGDSVLGLVVTDTLYKRHPELPEGQLAKLRAAVVNSRALAEVARSLDLGAFVRLGRGEEGTGGRDKASILADTLEAVIGAVYLDCGLTAADELVHRLFDPLIERSAGLGAGLDWKTSLQELSAARGLGVPEYEITETGPDHEKTFTAAARVAGTAYGTGTGRSKKEAEQQAAETAWRAIRAAADGETALAEAAARGSGPGETPDDGVAPVETAPVEVGSGDTVEREDPGRPTDAPTDAPGDAPAAGKH</sequence>
<gene>
    <name evidence="15" type="primary">rnc</name>
    <name evidence="19" type="ORF">FNQ90_07615</name>
</gene>
<dbReference type="GO" id="GO:0010468">
    <property type="term" value="P:regulation of gene expression"/>
    <property type="evidence" value="ECO:0007669"/>
    <property type="project" value="TreeGrafter"/>
</dbReference>
<proteinExistence type="inferred from homology"/>
<evidence type="ECO:0000313" key="20">
    <source>
        <dbReference type="Proteomes" id="UP000538929"/>
    </source>
</evidence>
<dbReference type="GO" id="GO:0008033">
    <property type="term" value="P:tRNA processing"/>
    <property type="evidence" value="ECO:0007669"/>
    <property type="project" value="UniProtKB-KW"/>
</dbReference>
<reference evidence="20" key="1">
    <citation type="submission" date="2019-10" db="EMBL/GenBank/DDBJ databases">
        <title>Streptomyces sp. nov., a novel actinobacterium isolated from alkaline environment.</title>
        <authorList>
            <person name="Golinska P."/>
        </authorList>
    </citation>
    <scope>NUCLEOTIDE SEQUENCE [LARGE SCALE GENOMIC DNA]</scope>
    <source>
        <strain evidence="20">DSM 42118</strain>
    </source>
</reference>
<evidence type="ECO:0000256" key="15">
    <source>
        <dbReference type="HAMAP-Rule" id="MF_00104"/>
    </source>
</evidence>
<keyword evidence="11 15" id="KW-0255">Endonuclease</keyword>
<keyword evidence="15" id="KW-0699">rRNA-binding</keyword>
<evidence type="ECO:0000256" key="9">
    <source>
        <dbReference type="ARBA" id="ARBA00022722"/>
    </source>
</evidence>
<keyword evidence="20" id="KW-1185">Reference proteome</keyword>
<comment type="subcellular location">
    <subcellularLocation>
        <location evidence="2 15">Cytoplasm</location>
    </subcellularLocation>
</comment>
<evidence type="ECO:0000256" key="4">
    <source>
        <dbReference type="ARBA" id="ARBA00011738"/>
    </source>
</evidence>
<dbReference type="GO" id="GO:0042802">
    <property type="term" value="F:identical protein binding"/>
    <property type="evidence" value="ECO:0007669"/>
    <property type="project" value="UniProtKB-ARBA"/>
</dbReference>